<dbReference type="Gene3D" id="1.10.10.10">
    <property type="entry name" value="Winged helix-like DNA-binding domain superfamily/Winged helix DNA-binding domain"/>
    <property type="match status" value="1"/>
</dbReference>
<comment type="caution">
    <text evidence="2">The sequence shown here is derived from an EMBL/GenBank/DDBJ whole genome shotgun (WGS) entry which is preliminary data.</text>
</comment>
<reference evidence="3" key="1">
    <citation type="journal article" date="2019" name="Int. J. Syst. Evol. Microbiol.">
        <title>The Global Catalogue of Microorganisms (GCM) 10K type strain sequencing project: providing services to taxonomists for standard genome sequencing and annotation.</title>
        <authorList>
            <consortium name="The Broad Institute Genomics Platform"/>
            <consortium name="The Broad Institute Genome Sequencing Center for Infectious Disease"/>
            <person name="Wu L."/>
            <person name="Ma J."/>
        </authorList>
    </citation>
    <scope>NUCLEOTIDE SEQUENCE [LARGE SCALE GENOMIC DNA]</scope>
    <source>
        <strain evidence="3">JCM 17986</strain>
    </source>
</reference>
<dbReference type="InterPro" id="IPR011991">
    <property type="entry name" value="ArsR-like_HTH"/>
</dbReference>
<evidence type="ECO:0000313" key="2">
    <source>
        <dbReference type="EMBL" id="GAA4954129.1"/>
    </source>
</evidence>
<dbReference type="Pfam" id="PF12840">
    <property type="entry name" value="HTH_20"/>
    <property type="match status" value="1"/>
</dbReference>
<sequence>MPDDRPEPPRLVRDVEALKVFTHPLRFRLFRLLYTDGPATASELGRLVDATPSLVSYHLRTMAKHGFIAEAPEASGDGRERRWRVERDLRFNHTDFADDPAAWEVANTVVQVLHSERNERYEAAMRRLRSMSREWQDATFGAGPTVRLTAAELAQLSEELMAVVDRYRGRPAVSEDGEPRERVLLEMIGFPYEP</sequence>
<dbReference type="CDD" id="cd00090">
    <property type="entry name" value="HTH_ARSR"/>
    <property type="match status" value="1"/>
</dbReference>
<keyword evidence="3" id="KW-1185">Reference proteome</keyword>
<organism evidence="2 3">
    <name type="scientific">Yinghuangia aomiensis</name>
    <dbReference type="NCBI Taxonomy" id="676205"/>
    <lineage>
        <taxon>Bacteria</taxon>
        <taxon>Bacillati</taxon>
        <taxon>Actinomycetota</taxon>
        <taxon>Actinomycetes</taxon>
        <taxon>Kitasatosporales</taxon>
        <taxon>Streptomycetaceae</taxon>
        <taxon>Yinghuangia</taxon>
    </lineage>
</organism>
<dbReference type="Proteomes" id="UP001500466">
    <property type="component" value="Unassembled WGS sequence"/>
</dbReference>
<protein>
    <submittedName>
        <fullName evidence="2">Helix-turn-helix domain-containing protein</fullName>
    </submittedName>
</protein>
<feature type="domain" description="HTH arsR-type" evidence="1">
    <location>
        <begin position="16"/>
        <end position="94"/>
    </location>
</feature>
<dbReference type="SUPFAM" id="SSF46785">
    <property type="entry name" value="Winged helix' DNA-binding domain"/>
    <property type="match status" value="1"/>
</dbReference>
<proteinExistence type="predicted"/>
<evidence type="ECO:0000313" key="3">
    <source>
        <dbReference type="Proteomes" id="UP001500466"/>
    </source>
</evidence>
<accession>A0ABP9GVE0</accession>
<gene>
    <name evidence="2" type="ORF">GCM10023205_14680</name>
</gene>
<dbReference type="InterPro" id="IPR001845">
    <property type="entry name" value="HTH_ArsR_DNA-bd_dom"/>
</dbReference>
<dbReference type="RefSeq" id="WP_345674476.1">
    <property type="nucleotide sequence ID" value="NZ_BAABHS010000004.1"/>
</dbReference>
<dbReference type="EMBL" id="BAABHS010000004">
    <property type="protein sequence ID" value="GAA4954129.1"/>
    <property type="molecule type" value="Genomic_DNA"/>
</dbReference>
<evidence type="ECO:0000259" key="1">
    <source>
        <dbReference type="SMART" id="SM00418"/>
    </source>
</evidence>
<dbReference type="SMART" id="SM00418">
    <property type="entry name" value="HTH_ARSR"/>
    <property type="match status" value="1"/>
</dbReference>
<dbReference type="InterPro" id="IPR036388">
    <property type="entry name" value="WH-like_DNA-bd_sf"/>
</dbReference>
<dbReference type="InterPro" id="IPR036390">
    <property type="entry name" value="WH_DNA-bd_sf"/>
</dbReference>
<name>A0ABP9GVE0_9ACTN</name>